<dbReference type="OrthoDB" id="74240at2759"/>
<dbReference type="GeneID" id="28823544"/>
<reference evidence="2 3" key="1">
    <citation type="submission" date="2015-10" db="EMBL/GenBank/DDBJ databases">
        <title>Full genome of DAOMC 229536 Phialocephala scopiformis, a fungal endophyte of spruce producing the potent anti-insectan compound rugulosin.</title>
        <authorList>
            <consortium name="DOE Joint Genome Institute"/>
            <person name="Walker A.K."/>
            <person name="Frasz S.L."/>
            <person name="Seifert K.A."/>
            <person name="Miller J.D."/>
            <person name="Mondo S.J."/>
            <person name="Labutti K."/>
            <person name="Lipzen A."/>
            <person name="Dockter R."/>
            <person name="Kennedy M."/>
            <person name="Grigoriev I.V."/>
            <person name="Spatafora J.W."/>
        </authorList>
    </citation>
    <scope>NUCLEOTIDE SEQUENCE [LARGE SCALE GENOMIC DNA]</scope>
    <source>
        <strain evidence="2 3">CBS 120377</strain>
    </source>
</reference>
<proteinExistence type="predicted"/>
<evidence type="ECO:0000313" key="2">
    <source>
        <dbReference type="EMBL" id="KUJ23883.1"/>
    </source>
</evidence>
<dbReference type="AlphaFoldDB" id="A0A194XUJ4"/>
<feature type="domain" description="Complex 1 LYR protein" evidence="1">
    <location>
        <begin position="54"/>
        <end position="95"/>
    </location>
</feature>
<dbReference type="Proteomes" id="UP000070700">
    <property type="component" value="Unassembled WGS sequence"/>
</dbReference>
<keyword evidence="3" id="KW-1185">Reference proteome</keyword>
<dbReference type="Pfam" id="PF05347">
    <property type="entry name" value="Complex1_LYR"/>
    <property type="match status" value="1"/>
</dbReference>
<organism evidence="2 3">
    <name type="scientific">Mollisia scopiformis</name>
    <name type="common">Conifer needle endophyte fungus</name>
    <name type="synonym">Phialocephala scopiformis</name>
    <dbReference type="NCBI Taxonomy" id="149040"/>
    <lineage>
        <taxon>Eukaryota</taxon>
        <taxon>Fungi</taxon>
        <taxon>Dikarya</taxon>
        <taxon>Ascomycota</taxon>
        <taxon>Pezizomycotina</taxon>
        <taxon>Leotiomycetes</taxon>
        <taxon>Helotiales</taxon>
        <taxon>Mollisiaceae</taxon>
        <taxon>Mollisia</taxon>
    </lineage>
</organism>
<evidence type="ECO:0000259" key="1">
    <source>
        <dbReference type="Pfam" id="PF05347"/>
    </source>
</evidence>
<dbReference type="STRING" id="149040.A0A194XUJ4"/>
<dbReference type="InParanoid" id="A0A194XUJ4"/>
<dbReference type="InterPro" id="IPR008011">
    <property type="entry name" value="Complex1_LYR_dom"/>
</dbReference>
<evidence type="ECO:0000313" key="3">
    <source>
        <dbReference type="Proteomes" id="UP000070700"/>
    </source>
</evidence>
<dbReference type="KEGG" id="psco:LY89DRAFT_679167"/>
<gene>
    <name evidence="2" type="ORF">LY89DRAFT_679167</name>
</gene>
<dbReference type="RefSeq" id="XP_018078238.1">
    <property type="nucleotide sequence ID" value="XM_018213818.1"/>
</dbReference>
<accession>A0A194XUJ4</accession>
<name>A0A194XUJ4_MOLSC</name>
<protein>
    <recommendedName>
        <fullName evidence="1">Complex 1 LYR protein domain-containing protein</fullName>
    </recommendedName>
</protein>
<dbReference type="EMBL" id="KQ947404">
    <property type="protein sequence ID" value="KUJ23883.1"/>
    <property type="molecule type" value="Genomic_DNA"/>
</dbReference>
<sequence>MRLLHQTCRTYASQSKLPPRPRRLNQTISLDHVHLPHPPIALLLLTNQFLQRGRALALWRTIIRDCRRISDPNTRNETLGFAREEFRRNVEVRDIVC</sequence>